<keyword evidence="6" id="KW-1185">Reference proteome</keyword>
<name>A0A1K1RHV6_9BACT</name>
<evidence type="ECO:0000259" key="2">
    <source>
        <dbReference type="Pfam" id="PF13739"/>
    </source>
</evidence>
<sequence length="361" mass="40695">MRTLLLITISAILLVSCGDRHSKQTAVSLPNFKTTPYFYVQLKGSLAGKNITMEVTKSTPDMYRGYYMYDDIGEPIAIWGNLDQNNMLVLYESTDEKEERFFTGILDSAGVYKGKWRGKGTTYEYTLSPDMKDATPLSVYYGEDSAKLLPGNPATPVAVATNAVIWPAPTLDEETQSFIRTAVTGNPAIDNPVRYLRRDIDSFLVTYKTTEKDIDTTQEIPAMASWSADADMRVVYNHYPYLCIESFSYEYTGGAHGNYGSIYKVLDLKKKKVLTTDDLFKPGYKAALPALLEKAYRRVFWVSEENTLKDQLLVDQIPVNENFLITGKGVAFCYTPYEIGPYAMGQITLFLPFTELKAYLK</sequence>
<feature type="domain" description="DUF3298" evidence="1">
    <location>
        <begin position="277"/>
        <end position="353"/>
    </location>
</feature>
<reference evidence="4 6" key="2">
    <citation type="submission" date="2023-11" db="EMBL/GenBank/DDBJ databases">
        <title>MicrobeMod: A computational toolkit for identifying prokaryotic methylation and restriction-modification with nanopore sequencing.</title>
        <authorList>
            <person name="Crits-Christoph A."/>
            <person name="Kang S.C."/>
            <person name="Lee H."/>
            <person name="Ostrov N."/>
        </authorList>
    </citation>
    <scope>NUCLEOTIDE SEQUENCE [LARGE SCALE GENOMIC DNA]</scope>
    <source>
        <strain evidence="4 6">ATCC 23090</strain>
    </source>
</reference>
<evidence type="ECO:0000259" key="1">
    <source>
        <dbReference type="Pfam" id="PF11738"/>
    </source>
</evidence>
<evidence type="ECO:0000313" key="4">
    <source>
        <dbReference type="EMBL" id="WQG87287.1"/>
    </source>
</evidence>
<dbReference type="OrthoDB" id="594879at2"/>
<dbReference type="Gene3D" id="3.90.640.20">
    <property type="entry name" value="Heat-shock cognate protein, ATPase"/>
    <property type="match status" value="1"/>
</dbReference>
<dbReference type="InterPro" id="IPR021729">
    <property type="entry name" value="DUF3298"/>
</dbReference>
<evidence type="ECO:0000313" key="3">
    <source>
        <dbReference type="EMBL" id="SFW71270.1"/>
    </source>
</evidence>
<evidence type="ECO:0000313" key="6">
    <source>
        <dbReference type="Proteomes" id="UP001326715"/>
    </source>
</evidence>
<reference evidence="3 5" key="1">
    <citation type="submission" date="2016-11" db="EMBL/GenBank/DDBJ databases">
        <authorList>
            <person name="Jaros S."/>
            <person name="Januszkiewicz K."/>
            <person name="Wedrychowicz H."/>
        </authorList>
    </citation>
    <scope>NUCLEOTIDE SEQUENCE [LARGE SCALE GENOMIC DNA]</scope>
    <source>
        <strain evidence="3 5">DSM 784</strain>
    </source>
</reference>
<feature type="domain" description="Deacetylase PdaC" evidence="2">
    <location>
        <begin position="194"/>
        <end position="259"/>
    </location>
</feature>
<dbReference type="Proteomes" id="UP001326715">
    <property type="component" value="Chromosome"/>
</dbReference>
<dbReference type="InterPro" id="IPR037126">
    <property type="entry name" value="PdaC/RsiV-like_sf"/>
</dbReference>
<dbReference type="EMBL" id="CP140154">
    <property type="protein sequence ID" value="WQG87287.1"/>
    <property type="molecule type" value="Genomic_DNA"/>
</dbReference>
<dbReference type="InterPro" id="IPR025303">
    <property type="entry name" value="PdaC"/>
</dbReference>
<dbReference type="Pfam" id="PF13739">
    <property type="entry name" value="PdaC"/>
    <property type="match status" value="1"/>
</dbReference>
<dbReference type="Proteomes" id="UP000183788">
    <property type="component" value="Unassembled WGS sequence"/>
</dbReference>
<dbReference type="STRING" id="1004.SAMN05661012_03745"/>
<dbReference type="RefSeq" id="WP_072362756.1">
    <property type="nucleotide sequence ID" value="NZ_CBHWAX010000001.1"/>
</dbReference>
<accession>A0A1K1RHV6</accession>
<dbReference type="Gene3D" id="3.30.565.40">
    <property type="entry name" value="Fervidobacterium nodosum Rt17-B1 like"/>
    <property type="match status" value="1"/>
</dbReference>
<gene>
    <name evidence="3" type="ORF">SAMN05661012_03745</name>
    <name evidence="4" type="ORF">SR876_20400</name>
</gene>
<protein>
    <submittedName>
        <fullName evidence="4">DUF3298 and DUF4163 domain-containing protein</fullName>
    </submittedName>
</protein>
<dbReference type="Pfam" id="PF11738">
    <property type="entry name" value="DUF3298"/>
    <property type="match status" value="1"/>
</dbReference>
<evidence type="ECO:0000313" key="5">
    <source>
        <dbReference type="Proteomes" id="UP000183788"/>
    </source>
</evidence>
<organism evidence="3 5">
    <name type="scientific">Chitinophaga sancti</name>
    <dbReference type="NCBI Taxonomy" id="1004"/>
    <lineage>
        <taxon>Bacteria</taxon>
        <taxon>Pseudomonadati</taxon>
        <taxon>Bacteroidota</taxon>
        <taxon>Chitinophagia</taxon>
        <taxon>Chitinophagales</taxon>
        <taxon>Chitinophagaceae</taxon>
        <taxon>Chitinophaga</taxon>
    </lineage>
</organism>
<dbReference type="PROSITE" id="PS51257">
    <property type="entry name" value="PROKAR_LIPOPROTEIN"/>
    <property type="match status" value="1"/>
</dbReference>
<dbReference type="AlphaFoldDB" id="A0A1K1RHV6"/>
<proteinExistence type="predicted"/>
<dbReference type="EMBL" id="FPIZ01000012">
    <property type="protein sequence ID" value="SFW71270.1"/>
    <property type="molecule type" value="Genomic_DNA"/>
</dbReference>